<protein>
    <submittedName>
        <fullName evidence="2">Uncharacterized protein</fullName>
    </submittedName>
</protein>
<name>A0A4Y6UCC6_9PROT</name>
<reference evidence="2 3" key="1">
    <citation type="submission" date="2019-03" db="EMBL/GenBank/DDBJ databases">
        <title>The complete genome sequence of Swingsia_sp. F3b2 LMG30590(T).</title>
        <authorList>
            <person name="Chua K.-O."/>
            <person name="Chan K.-G."/>
            <person name="See-Too W.-S."/>
        </authorList>
    </citation>
    <scope>NUCLEOTIDE SEQUENCE [LARGE SCALE GENOMIC DNA]</scope>
    <source>
        <strain evidence="2 3">F3b2</strain>
    </source>
</reference>
<accession>A0A4Y6UCC6</accession>
<evidence type="ECO:0000313" key="3">
    <source>
        <dbReference type="Proteomes" id="UP000318709"/>
    </source>
</evidence>
<keyword evidence="1" id="KW-0732">Signal</keyword>
<organism evidence="2 3">
    <name type="scientific">Formicincola oecophyllae</name>
    <dbReference type="NCBI Taxonomy" id="2558361"/>
    <lineage>
        <taxon>Bacteria</taxon>
        <taxon>Pseudomonadati</taxon>
        <taxon>Pseudomonadota</taxon>
        <taxon>Alphaproteobacteria</taxon>
        <taxon>Acetobacterales</taxon>
        <taxon>Acetobacteraceae</taxon>
        <taxon>Formicincola</taxon>
    </lineage>
</organism>
<dbReference type="OrthoDB" id="9779191at2"/>
<proteinExistence type="predicted"/>
<dbReference type="EMBL" id="CP038231">
    <property type="protein sequence ID" value="QDH14041.1"/>
    <property type="molecule type" value="Genomic_DNA"/>
</dbReference>
<dbReference type="AlphaFoldDB" id="A0A4Y6UCC6"/>
<feature type="signal peptide" evidence="1">
    <location>
        <begin position="1"/>
        <end position="41"/>
    </location>
</feature>
<evidence type="ECO:0000313" key="2">
    <source>
        <dbReference type="EMBL" id="QDH14041.1"/>
    </source>
</evidence>
<gene>
    <name evidence="2" type="ORF">E3E12_07455</name>
</gene>
<keyword evidence="3" id="KW-1185">Reference proteome</keyword>
<dbReference type="RefSeq" id="WP_141443745.1">
    <property type="nucleotide sequence ID" value="NZ_CP038231.1"/>
</dbReference>
<dbReference type="Proteomes" id="UP000318709">
    <property type="component" value="Chromosome"/>
</dbReference>
<sequence length="234" mass="24075">MRSQCQTTPPPSPAPSRALKRQVWSALLGGCLLAGSCPALAAPSPTPTTAPDSGQPDTQPLTAMETVYNGGATGWVVVRNLSNTQPGLVASCRMVSGAQGHMLAFVTLRNEDNVKGDLGEHAPPVLYQIVVGDAAWNLKPGGTVGMVFWEDDKAMNTHLVAADRDLLLNPSMPKADYVKVLNGLPGTQNFTFSLAAASTGAPIASGLAVPTKGIAPAVAAYKSCVAQAGLGDLD</sequence>
<dbReference type="KEGG" id="swf:E3E12_07455"/>
<evidence type="ECO:0000256" key="1">
    <source>
        <dbReference type="SAM" id="SignalP"/>
    </source>
</evidence>
<feature type="chain" id="PRO_5021478298" evidence="1">
    <location>
        <begin position="42"/>
        <end position="234"/>
    </location>
</feature>